<name>A0A8E2QDA0_9GAMM</name>
<dbReference type="AlphaFoldDB" id="A0A8E2QDA0"/>
<dbReference type="RefSeq" id="WP_102829139.1">
    <property type="nucleotide sequence ID" value="NZ_CP065721.1"/>
</dbReference>
<evidence type="ECO:0000313" key="7">
    <source>
        <dbReference type="Proteomes" id="UP000235881"/>
    </source>
</evidence>
<sequence>MHARSAATFEISRERALQLFADEGFGQVSLRRLASHMGISTATLYTHVAGKEELLFDALEEHYEHLLLLAERGVRGEPAVRPRVQRLSRALVELYRHCPSRFLLATRERHCLRDGHRRRIDSLRRRIVEQLATWLQGGEAPTAGRVLLELIEHLPLWLAAHGLTAEQQTRLVDALLLGSLPGLRQLPSPEPILPTEVIHHAQLQGRSA</sequence>
<evidence type="ECO:0000259" key="5">
    <source>
        <dbReference type="PROSITE" id="PS50977"/>
    </source>
</evidence>
<reference evidence="6 7" key="1">
    <citation type="submission" date="2018-01" db="EMBL/GenBank/DDBJ databases">
        <title>Denitrification phenotypes of diverse strains of Pseudomonas stutzeri.</title>
        <authorList>
            <person name="Milligan D.A."/>
            <person name="Bergaust L."/>
            <person name="Bakken L.R."/>
            <person name="Frostegard A."/>
        </authorList>
    </citation>
    <scope>NUCLEOTIDE SEQUENCE [LARGE SCALE GENOMIC DNA]</scope>
    <source>
        <strain evidence="6 7">DSM 50238</strain>
    </source>
</reference>
<dbReference type="Proteomes" id="UP000235881">
    <property type="component" value="Unassembled WGS sequence"/>
</dbReference>
<dbReference type="InterPro" id="IPR001647">
    <property type="entry name" value="HTH_TetR"/>
</dbReference>
<dbReference type="InterPro" id="IPR023772">
    <property type="entry name" value="DNA-bd_HTH_TetR-type_CS"/>
</dbReference>
<dbReference type="PRINTS" id="PR00455">
    <property type="entry name" value="HTHTETR"/>
</dbReference>
<protein>
    <submittedName>
        <fullName evidence="6">TetR/AcrR family transcriptional regulator</fullName>
    </submittedName>
</protein>
<evidence type="ECO:0000256" key="2">
    <source>
        <dbReference type="ARBA" id="ARBA00023125"/>
    </source>
</evidence>
<evidence type="ECO:0000256" key="4">
    <source>
        <dbReference type="PROSITE-ProRule" id="PRU00335"/>
    </source>
</evidence>
<keyword evidence="7" id="KW-1185">Reference proteome</keyword>
<dbReference type="PANTHER" id="PTHR30055">
    <property type="entry name" value="HTH-TYPE TRANSCRIPTIONAL REGULATOR RUTR"/>
    <property type="match status" value="1"/>
</dbReference>
<feature type="domain" description="HTH tetR-type" evidence="5">
    <location>
        <begin position="6"/>
        <end position="66"/>
    </location>
</feature>
<keyword evidence="1" id="KW-0805">Transcription regulation</keyword>
<gene>
    <name evidence="6" type="ORF">CXK95_14930</name>
</gene>
<dbReference type="InterPro" id="IPR009057">
    <property type="entry name" value="Homeodomain-like_sf"/>
</dbReference>
<dbReference type="Gene3D" id="1.10.357.10">
    <property type="entry name" value="Tetracycline Repressor, domain 2"/>
    <property type="match status" value="1"/>
</dbReference>
<dbReference type="GO" id="GO:0000976">
    <property type="term" value="F:transcription cis-regulatory region binding"/>
    <property type="evidence" value="ECO:0007669"/>
    <property type="project" value="TreeGrafter"/>
</dbReference>
<evidence type="ECO:0000256" key="1">
    <source>
        <dbReference type="ARBA" id="ARBA00023015"/>
    </source>
</evidence>
<dbReference type="PROSITE" id="PS01081">
    <property type="entry name" value="HTH_TETR_1"/>
    <property type="match status" value="1"/>
</dbReference>
<dbReference type="EMBL" id="POUK01000005">
    <property type="protein sequence ID" value="PNF75885.1"/>
    <property type="molecule type" value="Genomic_DNA"/>
</dbReference>
<accession>A0A8E2QDA0</accession>
<dbReference type="SUPFAM" id="SSF46689">
    <property type="entry name" value="Homeodomain-like"/>
    <property type="match status" value="1"/>
</dbReference>
<organism evidence="6 7">
    <name type="scientific">Stutzerimonas degradans</name>
    <dbReference type="NCBI Taxonomy" id="2968968"/>
    <lineage>
        <taxon>Bacteria</taxon>
        <taxon>Pseudomonadati</taxon>
        <taxon>Pseudomonadota</taxon>
        <taxon>Gammaproteobacteria</taxon>
        <taxon>Pseudomonadales</taxon>
        <taxon>Pseudomonadaceae</taxon>
        <taxon>Stutzerimonas</taxon>
    </lineage>
</organism>
<comment type="caution">
    <text evidence="6">The sequence shown here is derived from an EMBL/GenBank/DDBJ whole genome shotgun (WGS) entry which is preliminary data.</text>
</comment>
<dbReference type="PANTHER" id="PTHR30055:SF234">
    <property type="entry name" value="HTH-TYPE TRANSCRIPTIONAL REGULATOR BETI"/>
    <property type="match status" value="1"/>
</dbReference>
<feature type="DNA-binding region" description="H-T-H motif" evidence="4">
    <location>
        <begin position="29"/>
        <end position="48"/>
    </location>
</feature>
<dbReference type="Pfam" id="PF00440">
    <property type="entry name" value="TetR_N"/>
    <property type="match status" value="1"/>
</dbReference>
<proteinExistence type="predicted"/>
<dbReference type="Gene3D" id="1.10.10.60">
    <property type="entry name" value="Homeodomain-like"/>
    <property type="match status" value="1"/>
</dbReference>
<keyword evidence="3" id="KW-0804">Transcription</keyword>
<dbReference type="GO" id="GO:0003700">
    <property type="term" value="F:DNA-binding transcription factor activity"/>
    <property type="evidence" value="ECO:0007669"/>
    <property type="project" value="TreeGrafter"/>
</dbReference>
<dbReference type="PROSITE" id="PS50977">
    <property type="entry name" value="HTH_TETR_2"/>
    <property type="match status" value="1"/>
</dbReference>
<keyword evidence="2 4" id="KW-0238">DNA-binding</keyword>
<dbReference type="InterPro" id="IPR050109">
    <property type="entry name" value="HTH-type_TetR-like_transc_reg"/>
</dbReference>
<evidence type="ECO:0000313" key="6">
    <source>
        <dbReference type="EMBL" id="PNF75885.1"/>
    </source>
</evidence>
<evidence type="ECO:0000256" key="3">
    <source>
        <dbReference type="ARBA" id="ARBA00023163"/>
    </source>
</evidence>